<evidence type="ECO:0000256" key="1">
    <source>
        <dbReference type="SAM" id="MobiDB-lite"/>
    </source>
</evidence>
<dbReference type="OrthoDB" id="10066052at2759"/>
<dbReference type="Proteomes" id="UP000299102">
    <property type="component" value="Unassembled WGS sequence"/>
</dbReference>
<evidence type="ECO:0000313" key="2">
    <source>
        <dbReference type="EMBL" id="GBP46837.1"/>
    </source>
</evidence>
<dbReference type="AlphaFoldDB" id="A0A4C1W9L6"/>
<evidence type="ECO:0000313" key="3">
    <source>
        <dbReference type="Proteomes" id="UP000299102"/>
    </source>
</evidence>
<protein>
    <submittedName>
        <fullName evidence="2">Uncharacterized protein</fullName>
    </submittedName>
</protein>
<comment type="caution">
    <text evidence="2">The sequence shown here is derived from an EMBL/GenBank/DDBJ whole genome shotgun (WGS) entry which is preliminary data.</text>
</comment>
<sequence>MSSESLKSMNALTRQDVLSEQEFLKAPPSLPCCTPRTQTIYGDRRHLTSNSALFADDTALFYGSRNRGAPDSPSSSSGGPLTS</sequence>
<dbReference type="EMBL" id="BGZK01000490">
    <property type="protein sequence ID" value="GBP46837.1"/>
    <property type="molecule type" value="Genomic_DNA"/>
</dbReference>
<reference evidence="2 3" key="1">
    <citation type="journal article" date="2019" name="Commun. Biol.">
        <title>The bagworm genome reveals a unique fibroin gene that provides high tensile strength.</title>
        <authorList>
            <person name="Kono N."/>
            <person name="Nakamura H."/>
            <person name="Ohtoshi R."/>
            <person name="Tomita M."/>
            <person name="Numata K."/>
            <person name="Arakawa K."/>
        </authorList>
    </citation>
    <scope>NUCLEOTIDE SEQUENCE [LARGE SCALE GENOMIC DNA]</scope>
</reference>
<proteinExistence type="predicted"/>
<gene>
    <name evidence="2" type="ORF">EVAR_78537_1</name>
</gene>
<accession>A0A4C1W9L6</accession>
<keyword evidence="3" id="KW-1185">Reference proteome</keyword>
<name>A0A4C1W9L6_EUMVA</name>
<feature type="compositionally biased region" description="Low complexity" evidence="1">
    <location>
        <begin position="72"/>
        <end position="83"/>
    </location>
</feature>
<feature type="region of interest" description="Disordered" evidence="1">
    <location>
        <begin position="63"/>
        <end position="83"/>
    </location>
</feature>
<organism evidence="2 3">
    <name type="scientific">Eumeta variegata</name>
    <name type="common">Bagworm moth</name>
    <name type="synonym">Eumeta japonica</name>
    <dbReference type="NCBI Taxonomy" id="151549"/>
    <lineage>
        <taxon>Eukaryota</taxon>
        <taxon>Metazoa</taxon>
        <taxon>Ecdysozoa</taxon>
        <taxon>Arthropoda</taxon>
        <taxon>Hexapoda</taxon>
        <taxon>Insecta</taxon>
        <taxon>Pterygota</taxon>
        <taxon>Neoptera</taxon>
        <taxon>Endopterygota</taxon>
        <taxon>Lepidoptera</taxon>
        <taxon>Glossata</taxon>
        <taxon>Ditrysia</taxon>
        <taxon>Tineoidea</taxon>
        <taxon>Psychidae</taxon>
        <taxon>Oiketicinae</taxon>
        <taxon>Eumeta</taxon>
    </lineage>
</organism>